<dbReference type="InterPro" id="IPR057670">
    <property type="entry name" value="SH3_retrovirus"/>
</dbReference>
<dbReference type="AlphaFoldDB" id="A0AAE1X7E1"/>
<dbReference type="Pfam" id="PF22936">
    <property type="entry name" value="Pol_BBD"/>
    <property type="match status" value="1"/>
</dbReference>
<sequence>MKGLLTVIQVTRPELTDTDPRTAEIAQWTKRDQIGRGEILSALSNTLFDVYCSDSYTAKSLWDELDQKYNTEEQGLEKYSVSKFMRYQMVEDRSVAEQTHEIINLEHAQADVEMKLPENFLVMSIVDKFPKSWENFGMTLKHQKGRLSLDDLMIAINIEEEHRNQTHKMPVEHQPRANLIVGKQRVNKINSNSKAINKGKTAKNKKLKANKSCWNCGQVGHWAKLCPNKKAKIGQAVVNMVVGGSSGASTSGATEGYVSVQLELLTIYEPCDWLIDTRANVHVCADKSLFVSYQAITGKTVSMGNSGTVEVLGIGSIDLKFPSGRILSLKIVHHVPTVRRNIISGLVRSDRGGEYESSKFNEYRQTFGIIHEETPPYFPSSNGVAEQKNRTFKDMINSFLLTSELPKYLWGDALNMTCHILNRVPLKHNTSTPFELWKCKKPSLKYFRVWGCLAKVLVPEHKRKKLGPKIVDAVFLGYVETSYALRFLVIKSEIPGIEVNTIVEFRDAVFLEDVFPMQTGIPSSVSLDDSLASTFISEHVEKMTNVGVNPNSTNLTHEESDIPRQSKRARVVKDFESDFVTYNIEDDLITFKDATASCEAKQWKEAIKSEMDSIVSKGTWVLIDLPPGCTIIGCKWIFKKKLKPDGTIDKFKVRLVAKGFKQKEGIDYSDTYSLIARLTIIRVLIALASVYNLSIHQMNVKTTFLYGELEEETYMDQPNGFVAHDNERKNKFEMKDMGEADVILGIKLIHSTDGIAISQSHYVEKIIEKFGYQNSRIAKTPYDSSVALFKNESGVSVAQLRVLRYLKGTVSLVIHYGRFPAVLEGYSDANWIAKNFGRNGCSGYVFTLGGGAVSWKSAKQTLITRSTFEVELCALDTTSIEAEWLFGLLSQLLIVRSGHMAYSVNPKDQHKAGGFLLPTDDVTHMAQIQGLVPFDLVIADVR</sequence>
<feature type="domain" description="CCHC-type" evidence="2">
    <location>
        <begin position="213"/>
        <end position="228"/>
    </location>
</feature>
<keyword evidence="5" id="KW-1185">Reference proteome</keyword>
<dbReference type="GO" id="GO:0003676">
    <property type="term" value="F:nucleic acid binding"/>
    <property type="evidence" value="ECO:0007669"/>
    <property type="project" value="InterPro"/>
</dbReference>
<evidence type="ECO:0000259" key="2">
    <source>
        <dbReference type="PROSITE" id="PS50158"/>
    </source>
</evidence>
<dbReference type="Pfam" id="PF14223">
    <property type="entry name" value="Retrotran_gag_2"/>
    <property type="match status" value="1"/>
</dbReference>
<dbReference type="PANTHER" id="PTHR47592:SF27">
    <property type="entry name" value="OS08G0421700 PROTEIN"/>
    <property type="match status" value="1"/>
</dbReference>
<accession>A0AAE1X7E1</accession>
<feature type="domain" description="Integrase catalytic" evidence="3">
    <location>
        <begin position="266"/>
        <end position="441"/>
    </location>
</feature>
<dbReference type="EMBL" id="JACGWL010000003">
    <property type="protein sequence ID" value="KAK4406571.1"/>
    <property type="molecule type" value="Genomic_DNA"/>
</dbReference>
<dbReference type="PROSITE" id="PS50994">
    <property type="entry name" value="INTEGRASE"/>
    <property type="match status" value="1"/>
</dbReference>
<dbReference type="Proteomes" id="UP001289374">
    <property type="component" value="Unassembled WGS sequence"/>
</dbReference>
<evidence type="ECO:0000313" key="5">
    <source>
        <dbReference type="Proteomes" id="UP001289374"/>
    </source>
</evidence>
<keyword evidence="1" id="KW-0863">Zinc-finger</keyword>
<comment type="caution">
    <text evidence="4">The sequence shown here is derived from an EMBL/GenBank/DDBJ whole genome shotgun (WGS) entry which is preliminary data.</text>
</comment>
<evidence type="ECO:0000259" key="3">
    <source>
        <dbReference type="PROSITE" id="PS50994"/>
    </source>
</evidence>
<dbReference type="Gene3D" id="3.30.420.10">
    <property type="entry name" value="Ribonuclease H-like superfamily/Ribonuclease H"/>
    <property type="match status" value="1"/>
</dbReference>
<dbReference type="SMART" id="SM00343">
    <property type="entry name" value="ZnF_C2HC"/>
    <property type="match status" value="1"/>
</dbReference>
<dbReference type="CDD" id="cd09272">
    <property type="entry name" value="RNase_HI_RT_Ty1"/>
    <property type="match status" value="1"/>
</dbReference>
<dbReference type="Pfam" id="PF25597">
    <property type="entry name" value="SH3_retrovirus"/>
    <property type="match status" value="1"/>
</dbReference>
<dbReference type="InterPro" id="IPR036875">
    <property type="entry name" value="Znf_CCHC_sf"/>
</dbReference>
<dbReference type="GO" id="GO:0008270">
    <property type="term" value="F:zinc ion binding"/>
    <property type="evidence" value="ECO:0007669"/>
    <property type="project" value="UniProtKB-KW"/>
</dbReference>
<dbReference type="InterPro" id="IPR013103">
    <property type="entry name" value="RVT_2"/>
</dbReference>
<dbReference type="Pfam" id="PF07727">
    <property type="entry name" value="RVT_2"/>
    <property type="match status" value="1"/>
</dbReference>
<dbReference type="InterPro" id="IPR036397">
    <property type="entry name" value="RNaseH_sf"/>
</dbReference>
<dbReference type="GO" id="GO:0015074">
    <property type="term" value="P:DNA integration"/>
    <property type="evidence" value="ECO:0007669"/>
    <property type="project" value="InterPro"/>
</dbReference>
<gene>
    <name evidence="4" type="ORF">Sango_0663600</name>
</gene>
<dbReference type="PANTHER" id="PTHR47592">
    <property type="entry name" value="PBF68 PROTEIN"/>
    <property type="match status" value="1"/>
</dbReference>
<dbReference type="SUPFAM" id="SSF53098">
    <property type="entry name" value="Ribonuclease H-like"/>
    <property type="match status" value="1"/>
</dbReference>
<dbReference type="SUPFAM" id="SSF57756">
    <property type="entry name" value="Retrovirus zinc finger-like domains"/>
    <property type="match status" value="1"/>
</dbReference>
<reference evidence="4" key="1">
    <citation type="submission" date="2020-06" db="EMBL/GenBank/DDBJ databases">
        <authorList>
            <person name="Li T."/>
            <person name="Hu X."/>
            <person name="Zhang T."/>
            <person name="Song X."/>
            <person name="Zhang H."/>
            <person name="Dai N."/>
            <person name="Sheng W."/>
            <person name="Hou X."/>
            <person name="Wei L."/>
        </authorList>
    </citation>
    <scope>NUCLEOTIDE SEQUENCE</scope>
    <source>
        <strain evidence="4">K16</strain>
        <tissue evidence="4">Leaf</tissue>
    </source>
</reference>
<dbReference type="Pfam" id="PF00098">
    <property type="entry name" value="zf-CCHC"/>
    <property type="match status" value="1"/>
</dbReference>
<keyword evidence="1" id="KW-0479">Metal-binding</keyword>
<organism evidence="4 5">
    <name type="scientific">Sesamum angolense</name>
    <dbReference type="NCBI Taxonomy" id="2727404"/>
    <lineage>
        <taxon>Eukaryota</taxon>
        <taxon>Viridiplantae</taxon>
        <taxon>Streptophyta</taxon>
        <taxon>Embryophyta</taxon>
        <taxon>Tracheophyta</taxon>
        <taxon>Spermatophyta</taxon>
        <taxon>Magnoliopsida</taxon>
        <taxon>eudicotyledons</taxon>
        <taxon>Gunneridae</taxon>
        <taxon>Pentapetalae</taxon>
        <taxon>asterids</taxon>
        <taxon>lamiids</taxon>
        <taxon>Lamiales</taxon>
        <taxon>Pedaliaceae</taxon>
        <taxon>Sesamum</taxon>
    </lineage>
</organism>
<name>A0AAE1X7E1_9LAMI</name>
<evidence type="ECO:0000313" key="4">
    <source>
        <dbReference type="EMBL" id="KAK4406571.1"/>
    </source>
</evidence>
<dbReference type="InterPro" id="IPR001878">
    <property type="entry name" value="Znf_CCHC"/>
</dbReference>
<reference evidence="4" key="2">
    <citation type="journal article" date="2024" name="Plant">
        <title>Genomic evolution and insights into agronomic trait innovations of Sesamum species.</title>
        <authorList>
            <person name="Miao H."/>
            <person name="Wang L."/>
            <person name="Qu L."/>
            <person name="Liu H."/>
            <person name="Sun Y."/>
            <person name="Le M."/>
            <person name="Wang Q."/>
            <person name="Wei S."/>
            <person name="Zheng Y."/>
            <person name="Lin W."/>
            <person name="Duan Y."/>
            <person name="Cao H."/>
            <person name="Xiong S."/>
            <person name="Wang X."/>
            <person name="Wei L."/>
            <person name="Li C."/>
            <person name="Ma Q."/>
            <person name="Ju M."/>
            <person name="Zhao R."/>
            <person name="Li G."/>
            <person name="Mu C."/>
            <person name="Tian Q."/>
            <person name="Mei H."/>
            <person name="Zhang T."/>
            <person name="Gao T."/>
            <person name="Zhang H."/>
        </authorList>
    </citation>
    <scope>NUCLEOTIDE SEQUENCE</scope>
    <source>
        <strain evidence="4">K16</strain>
    </source>
</reference>
<dbReference type="PROSITE" id="PS50158">
    <property type="entry name" value="ZF_CCHC"/>
    <property type="match status" value="1"/>
</dbReference>
<proteinExistence type="predicted"/>
<dbReference type="InterPro" id="IPR012337">
    <property type="entry name" value="RNaseH-like_sf"/>
</dbReference>
<dbReference type="Gene3D" id="4.10.60.10">
    <property type="entry name" value="Zinc finger, CCHC-type"/>
    <property type="match status" value="1"/>
</dbReference>
<protein>
    <submittedName>
        <fullName evidence="4">Retrovirus-related Pol polyprotein from transposon TNT 1-94</fullName>
    </submittedName>
</protein>
<keyword evidence="1" id="KW-0862">Zinc</keyword>
<dbReference type="InterPro" id="IPR001584">
    <property type="entry name" value="Integrase_cat-core"/>
</dbReference>
<evidence type="ECO:0000256" key="1">
    <source>
        <dbReference type="PROSITE-ProRule" id="PRU00047"/>
    </source>
</evidence>
<dbReference type="InterPro" id="IPR054722">
    <property type="entry name" value="PolX-like_BBD"/>
</dbReference>